<feature type="domain" description="Bacterial dipeptidyl-peptidase SH3" evidence="1">
    <location>
        <begin position="69"/>
        <end position="116"/>
    </location>
</feature>
<evidence type="ECO:0000313" key="2">
    <source>
        <dbReference type="EMBL" id="MFC3670269.1"/>
    </source>
</evidence>
<accession>A0ABV7UYT7</accession>
<evidence type="ECO:0000313" key="3">
    <source>
        <dbReference type="Proteomes" id="UP001595683"/>
    </source>
</evidence>
<gene>
    <name evidence="2" type="ORF">ACFOOT_02420</name>
</gene>
<name>A0ABV7UYT7_9SPHN</name>
<evidence type="ECO:0000259" key="1">
    <source>
        <dbReference type="Pfam" id="PF18348"/>
    </source>
</evidence>
<dbReference type="EMBL" id="JBHRYE010000005">
    <property type="protein sequence ID" value="MFC3670269.1"/>
    <property type="molecule type" value="Genomic_DNA"/>
</dbReference>
<organism evidence="2 3">
    <name type="scientific">Novosphingobium pokkalii</name>
    <dbReference type="NCBI Taxonomy" id="1770194"/>
    <lineage>
        <taxon>Bacteria</taxon>
        <taxon>Pseudomonadati</taxon>
        <taxon>Pseudomonadota</taxon>
        <taxon>Alphaproteobacteria</taxon>
        <taxon>Sphingomonadales</taxon>
        <taxon>Sphingomonadaceae</taxon>
        <taxon>Novosphingobium</taxon>
    </lineage>
</organism>
<proteinExistence type="predicted"/>
<keyword evidence="3" id="KW-1185">Reference proteome</keyword>
<sequence>MSAESDLALVVSPAIAPEEELALSGPSAKVDPLRLPVRGDLAHIRLAGRVFVPHYAVPMPHRLKAATPLLKAARADAEALGELPAGEFFAVLDMAGGWAWGQASDEGGLVGYLPLAVLEPEA</sequence>
<protein>
    <submittedName>
        <fullName evidence="2">SH3 domain-containing protein</fullName>
    </submittedName>
</protein>
<dbReference type="RefSeq" id="WP_229815661.1">
    <property type="nucleotide sequence ID" value="NZ_BMZP01000025.1"/>
</dbReference>
<comment type="caution">
    <text evidence="2">The sequence shown here is derived from an EMBL/GenBank/DDBJ whole genome shotgun (WGS) entry which is preliminary data.</text>
</comment>
<reference evidence="3" key="1">
    <citation type="journal article" date="2019" name="Int. J. Syst. Evol. Microbiol.">
        <title>The Global Catalogue of Microorganisms (GCM) 10K type strain sequencing project: providing services to taxonomists for standard genome sequencing and annotation.</title>
        <authorList>
            <consortium name="The Broad Institute Genomics Platform"/>
            <consortium name="The Broad Institute Genome Sequencing Center for Infectious Disease"/>
            <person name="Wu L."/>
            <person name="Ma J."/>
        </authorList>
    </citation>
    <scope>NUCLEOTIDE SEQUENCE [LARGE SCALE GENOMIC DNA]</scope>
    <source>
        <strain evidence="3">KCTC 42224</strain>
    </source>
</reference>
<dbReference type="Pfam" id="PF18348">
    <property type="entry name" value="SH3_16"/>
    <property type="match status" value="1"/>
</dbReference>
<dbReference type="Proteomes" id="UP001595683">
    <property type="component" value="Unassembled WGS sequence"/>
</dbReference>
<dbReference type="InterPro" id="IPR041382">
    <property type="entry name" value="SH3_16"/>
</dbReference>